<name>Q1N1T0_9GAMM</name>
<organism evidence="3 4">
    <name type="scientific">Bermanella marisrubri</name>
    <dbReference type="NCBI Taxonomy" id="207949"/>
    <lineage>
        <taxon>Bacteria</taxon>
        <taxon>Pseudomonadati</taxon>
        <taxon>Pseudomonadota</taxon>
        <taxon>Gammaproteobacteria</taxon>
        <taxon>Oceanospirillales</taxon>
        <taxon>Oceanospirillaceae</taxon>
        <taxon>Bermanella</taxon>
    </lineage>
</organism>
<evidence type="ECO:0000259" key="2">
    <source>
        <dbReference type="Pfam" id="PF10400"/>
    </source>
</evidence>
<evidence type="ECO:0000313" key="3">
    <source>
        <dbReference type="EMBL" id="EAT12201.1"/>
    </source>
</evidence>
<evidence type="ECO:0008006" key="5">
    <source>
        <dbReference type="Google" id="ProtNLM"/>
    </source>
</evidence>
<dbReference type="Pfam" id="PF10400">
    <property type="entry name" value="Vir_act_alpha_C"/>
    <property type="match status" value="1"/>
</dbReference>
<dbReference type="PANTHER" id="PTHR43252">
    <property type="entry name" value="TRANSCRIPTIONAL REGULATOR YQJI"/>
    <property type="match status" value="1"/>
</dbReference>
<dbReference type="SUPFAM" id="SSF46785">
    <property type="entry name" value="Winged helix' DNA-binding domain"/>
    <property type="match status" value="1"/>
</dbReference>
<dbReference type="InterPro" id="IPR005149">
    <property type="entry name" value="Tscrpt_reg_PadR_N"/>
</dbReference>
<dbReference type="OrthoDB" id="3186544at2"/>
<dbReference type="EMBL" id="AAQH01000009">
    <property type="protein sequence ID" value="EAT12201.1"/>
    <property type="molecule type" value="Genomic_DNA"/>
</dbReference>
<dbReference type="STRING" id="207949.RED65_04225"/>
<dbReference type="Gene3D" id="6.10.140.190">
    <property type="match status" value="1"/>
</dbReference>
<comment type="caution">
    <text evidence="3">The sequence shown here is derived from an EMBL/GenBank/DDBJ whole genome shotgun (WGS) entry which is preliminary data.</text>
</comment>
<proteinExistence type="predicted"/>
<keyword evidence="4" id="KW-1185">Reference proteome</keyword>
<dbReference type="AlphaFoldDB" id="Q1N1T0"/>
<accession>Q1N1T0</accession>
<feature type="domain" description="Transcription regulator PadR N-terminal" evidence="1">
    <location>
        <begin position="7"/>
        <end position="79"/>
    </location>
</feature>
<evidence type="ECO:0000259" key="1">
    <source>
        <dbReference type="Pfam" id="PF03551"/>
    </source>
</evidence>
<gene>
    <name evidence="3" type="ORF">RED65_04225</name>
</gene>
<sequence length="179" mass="20979">MSLKHAILTLLETEEGSGYDLLKRFKSRLGYFWNASHQQIYAQLKAMREQGLLEYDVESQHDRPDRKVYRVTDKGHKALLDWIAQPVKIDKVNDALLVKLYAGHLTDNTSLLNEVQQHKLVHQRMLQTFLDLEQDYLALSPEQKPQYTLPYLTLRRGILGEQAWLEWAREVETFLAKNT</sequence>
<dbReference type="InterPro" id="IPR036388">
    <property type="entry name" value="WH-like_DNA-bd_sf"/>
</dbReference>
<dbReference type="PANTHER" id="PTHR43252:SF4">
    <property type="entry name" value="TRANSCRIPTIONAL REGULATORY PROTEIN"/>
    <property type="match status" value="1"/>
</dbReference>
<dbReference type="Gene3D" id="1.10.10.10">
    <property type="entry name" value="Winged helix-like DNA-binding domain superfamily/Winged helix DNA-binding domain"/>
    <property type="match status" value="1"/>
</dbReference>
<feature type="domain" description="Transcription regulator PadR C-terminal" evidence="2">
    <location>
        <begin position="93"/>
        <end position="175"/>
    </location>
</feature>
<dbReference type="Pfam" id="PF03551">
    <property type="entry name" value="PadR"/>
    <property type="match status" value="1"/>
</dbReference>
<dbReference type="InterPro" id="IPR018309">
    <property type="entry name" value="Tscrpt_reg_PadR_C"/>
</dbReference>
<dbReference type="HOGENOM" id="CLU_089258_1_4_6"/>
<evidence type="ECO:0000313" key="4">
    <source>
        <dbReference type="Proteomes" id="UP000004263"/>
    </source>
</evidence>
<dbReference type="InterPro" id="IPR036390">
    <property type="entry name" value="WH_DNA-bd_sf"/>
</dbReference>
<protein>
    <recommendedName>
        <fullName evidence="5">Transcriptional regulator</fullName>
    </recommendedName>
</protein>
<dbReference type="Proteomes" id="UP000004263">
    <property type="component" value="Unassembled WGS sequence"/>
</dbReference>
<reference evidence="3 4" key="1">
    <citation type="submission" date="2006-03" db="EMBL/GenBank/DDBJ databases">
        <authorList>
            <person name="Pinhassi J."/>
            <person name="Pedros-Alio C."/>
            <person name="Ferriera S."/>
            <person name="Johnson J."/>
            <person name="Kravitz S."/>
            <person name="Halpern A."/>
            <person name="Remington K."/>
            <person name="Beeson K."/>
            <person name="Tran B."/>
            <person name="Rogers Y.-H."/>
            <person name="Friedman R."/>
            <person name="Venter J.C."/>
        </authorList>
    </citation>
    <scope>NUCLEOTIDE SEQUENCE [LARGE SCALE GENOMIC DNA]</scope>
    <source>
        <strain evidence="3 4">RED65</strain>
    </source>
</reference>
<dbReference type="RefSeq" id="WP_007016297.1">
    <property type="nucleotide sequence ID" value="NZ_AAQH01000009.1"/>
</dbReference>